<evidence type="ECO:0000256" key="4">
    <source>
        <dbReference type="ARBA" id="ARBA00022432"/>
    </source>
</evidence>
<dbReference type="Gene3D" id="3.20.20.70">
    <property type="entry name" value="Aldolase class I"/>
    <property type="match status" value="1"/>
</dbReference>
<dbReference type="Pfam" id="PF00121">
    <property type="entry name" value="TIM"/>
    <property type="match status" value="1"/>
</dbReference>
<dbReference type="InterPro" id="IPR035990">
    <property type="entry name" value="TIM_sf"/>
</dbReference>
<dbReference type="EC" id="5.3.1.1" evidence="8 9"/>
<dbReference type="PANTHER" id="PTHR21139:SF42">
    <property type="entry name" value="TRIOSEPHOSPHATE ISOMERASE"/>
    <property type="match status" value="1"/>
</dbReference>
<dbReference type="HAMAP" id="MF_00147_B">
    <property type="entry name" value="TIM_B"/>
    <property type="match status" value="1"/>
</dbReference>
<comment type="subcellular location">
    <subcellularLocation>
        <location evidence="8 9">Cytoplasm</location>
    </subcellularLocation>
</comment>
<dbReference type="GO" id="GO:0004807">
    <property type="term" value="F:triose-phosphate isomerase activity"/>
    <property type="evidence" value="ECO:0007669"/>
    <property type="project" value="UniProtKB-UniRule"/>
</dbReference>
<dbReference type="EMBL" id="CP019236">
    <property type="protein sequence ID" value="APW38745.1"/>
    <property type="molecule type" value="Genomic_DNA"/>
</dbReference>
<evidence type="ECO:0000313" key="11">
    <source>
        <dbReference type="Proteomes" id="UP000186609"/>
    </source>
</evidence>
<comment type="pathway">
    <text evidence="2">Carbohydrate metabolism; erythritol degradation.</text>
</comment>
<dbReference type="SUPFAM" id="SSF51351">
    <property type="entry name" value="Triosephosphate isomerase (TIM)"/>
    <property type="match status" value="1"/>
</dbReference>
<evidence type="ECO:0000256" key="3">
    <source>
        <dbReference type="ARBA" id="ARBA00007422"/>
    </source>
</evidence>
<keyword evidence="4 8" id="KW-0312">Gluconeogenesis</keyword>
<keyword evidence="5 8" id="KW-0963">Cytoplasm</keyword>
<dbReference type="RefSeq" id="WP_076200624.1">
    <property type="nucleotide sequence ID" value="NZ_CP019236.1"/>
</dbReference>
<feature type="binding site" evidence="8">
    <location>
        <position position="171"/>
    </location>
    <ligand>
        <name>substrate</name>
    </ligand>
</feature>
<keyword evidence="11" id="KW-1185">Reference proteome</keyword>
<dbReference type="AlphaFoldDB" id="A0A1P8JYD0"/>
<evidence type="ECO:0000256" key="5">
    <source>
        <dbReference type="ARBA" id="ARBA00022490"/>
    </source>
</evidence>
<evidence type="ECO:0000256" key="6">
    <source>
        <dbReference type="ARBA" id="ARBA00023152"/>
    </source>
</evidence>
<dbReference type="InterPro" id="IPR020861">
    <property type="entry name" value="Triosephosphate_isomerase_AS"/>
</dbReference>
<evidence type="ECO:0000256" key="7">
    <source>
        <dbReference type="ARBA" id="ARBA00023235"/>
    </source>
</evidence>
<evidence type="ECO:0000256" key="9">
    <source>
        <dbReference type="RuleBase" id="RU363013"/>
    </source>
</evidence>
<comment type="pathway">
    <text evidence="8 9">Carbohydrate biosynthesis; gluconeogenesis.</text>
</comment>
<dbReference type="PANTHER" id="PTHR21139">
    <property type="entry name" value="TRIOSEPHOSPHATE ISOMERASE"/>
    <property type="match status" value="1"/>
</dbReference>
<keyword evidence="6 8" id="KW-0324">Glycolysis</keyword>
<reference evidence="10 11" key="1">
    <citation type="submission" date="2017-01" db="EMBL/GenBank/DDBJ databases">
        <authorList>
            <person name="Mah S.A."/>
            <person name="Swanson W.J."/>
            <person name="Moy G.W."/>
            <person name="Vacquier V.D."/>
        </authorList>
    </citation>
    <scope>NUCLEOTIDE SEQUENCE [LARGE SCALE GENOMIC DNA]</scope>
    <source>
        <strain evidence="10 11">DCY110</strain>
    </source>
</reference>
<comment type="function">
    <text evidence="8">Involved in the gluconeogenesis. Catalyzes stereospecifically the conversion of dihydroxyacetone phosphate (DHAP) to D-glyceraldehyde-3-phosphate (G3P).</text>
</comment>
<dbReference type="Proteomes" id="UP000186609">
    <property type="component" value="Chromosome"/>
</dbReference>
<dbReference type="GO" id="GO:0006094">
    <property type="term" value="P:gluconeogenesis"/>
    <property type="evidence" value="ECO:0007669"/>
    <property type="project" value="UniProtKB-UniRule"/>
</dbReference>
<dbReference type="GO" id="GO:0019563">
    <property type="term" value="P:glycerol catabolic process"/>
    <property type="evidence" value="ECO:0007669"/>
    <property type="project" value="TreeGrafter"/>
</dbReference>
<dbReference type="UniPathway" id="UPA00109">
    <property type="reaction ID" value="UER00189"/>
</dbReference>
<dbReference type="GO" id="GO:0005829">
    <property type="term" value="C:cytosol"/>
    <property type="evidence" value="ECO:0007669"/>
    <property type="project" value="TreeGrafter"/>
</dbReference>
<dbReference type="CDD" id="cd00311">
    <property type="entry name" value="TIM"/>
    <property type="match status" value="1"/>
</dbReference>
<evidence type="ECO:0000256" key="8">
    <source>
        <dbReference type="HAMAP-Rule" id="MF_00147"/>
    </source>
</evidence>
<comment type="similarity">
    <text evidence="3 8 9">Belongs to the triosephosphate isomerase family.</text>
</comment>
<accession>A0A1P8JYD0</accession>
<dbReference type="InterPro" id="IPR000652">
    <property type="entry name" value="Triosephosphate_isomerase"/>
</dbReference>
<feature type="binding site" evidence="8">
    <location>
        <begin position="230"/>
        <end position="231"/>
    </location>
    <ligand>
        <name>substrate</name>
    </ligand>
</feature>
<dbReference type="UniPathway" id="UPA00138"/>
<dbReference type="GO" id="GO:0006096">
    <property type="term" value="P:glycolytic process"/>
    <property type="evidence" value="ECO:0007669"/>
    <property type="project" value="UniProtKB-UniRule"/>
</dbReference>
<proteinExistence type="inferred from homology"/>
<dbReference type="GO" id="GO:0046166">
    <property type="term" value="P:glyceraldehyde-3-phosphate biosynthetic process"/>
    <property type="evidence" value="ECO:0007669"/>
    <property type="project" value="TreeGrafter"/>
</dbReference>
<dbReference type="InterPro" id="IPR022896">
    <property type="entry name" value="TrioseP_Isoase_bac/euk"/>
</dbReference>
<gene>
    <name evidence="8" type="primary">tpiA</name>
    <name evidence="10" type="ORF">RD110_17320</name>
</gene>
<dbReference type="KEGG" id="rhy:RD110_17320"/>
<dbReference type="InterPro" id="IPR013785">
    <property type="entry name" value="Aldolase_TIM"/>
</dbReference>
<evidence type="ECO:0000313" key="10">
    <source>
        <dbReference type="EMBL" id="APW38745.1"/>
    </source>
</evidence>
<feature type="binding site" evidence="8">
    <location>
        <position position="209"/>
    </location>
    <ligand>
        <name>substrate</name>
    </ligand>
</feature>
<evidence type="ECO:0000256" key="1">
    <source>
        <dbReference type="ARBA" id="ARBA00004680"/>
    </source>
</evidence>
<feature type="active site" description="Electrophile" evidence="8">
    <location>
        <position position="94"/>
    </location>
</feature>
<feature type="active site" description="Proton acceptor" evidence="8">
    <location>
        <position position="165"/>
    </location>
</feature>
<organism evidence="10 11">
    <name type="scientific">Rhodoferax koreensis</name>
    <dbReference type="NCBI Taxonomy" id="1842727"/>
    <lineage>
        <taxon>Bacteria</taxon>
        <taxon>Pseudomonadati</taxon>
        <taxon>Pseudomonadota</taxon>
        <taxon>Betaproteobacteria</taxon>
        <taxon>Burkholderiales</taxon>
        <taxon>Comamonadaceae</taxon>
        <taxon>Rhodoferax</taxon>
    </lineage>
</organism>
<dbReference type="FunFam" id="3.20.20.70:FF:000016">
    <property type="entry name" value="Triosephosphate isomerase"/>
    <property type="match status" value="1"/>
</dbReference>
<protein>
    <recommendedName>
        <fullName evidence="8 9">Triosephosphate isomerase</fullName>
        <shortName evidence="8">TIM</shortName>
        <shortName evidence="8">TPI</shortName>
        <ecNumber evidence="8 9">5.3.1.1</ecNumber>
    </recommendedName>
    <alternativeName>
        <fullName evidence="8">Triose-phosphate isomerase</fullName>
    </alternativeName>
</protein>
<dbReference type="STRING" id="1842727.RD110_17320"/>
<dbReference type="NCBIfam" id="TIGR00419">
    <property type="entry name" value="tim"/>
    <property type="match status" value="1"/>
</dbReference>
<dbReference type="OrthoDB" id="9809429at2"/>
<dbReference type="PROSITE" id="PS00171">
    <property type="entry name" value="TIM_1"/>
    <property type="match status" value="1"/>
</dbReference>
<evidence type="ECO:0000256" key="2">
    <source>
        <dbReference type="ARBA" id="ARBA00004939"/>
    </source>
</evidence>
<comment type="subunit">
    <text evidence="8 9">Homodimer.</text>
</comment>
<comment type="catalytic activity">
    <reaction evidence="8 9">
        <text>D-glyceraldehyde 3-phosphate = dihydroxyacetone phosphate</text>
        <dbReference type="Rhea" id="RHEA:18585"/>
        <dbReference type="ChEBI" id="CHEBI:57642"/>
        <dbReference type="ChEBI" id="CHEBI:59776"/>
        <dbReference type="EC" id="5.3.1.1"/>
    </reaction>
</comment>
<name>A0A1P8JYD0_9BURK</name>
<comment type="pathway">
    <text evidence="1 8 9">Carbohydrate degradation; glycolysis; D-glyceraldehyde 3-phosphate from glycerone phosphate: step 1/1.</text>
</comment>
<feature type="binding site" evidence="8">
    <location>
        <begin position="9"/>
        <end position="11"/>
    </location>
    <ligand>
        <name>substrate</name>
    </ligand>
</feature>
<dbReference type="PROSITE" id="PS51440">
    <property type="entry name" value="TIM_2"/>
    <property type="match status" value="1"/>
</dbReference>
<keyword evidence="7 8" id="KW-0413">Isomerase</keyword>
<sequence length="247" mass="25524">MKKKLIAGNWKMNGGLAFNEALVRAVSAGLAPTHCDVAVCAPSPYLAQLQGLLAGSGIDLGAQDISQFESGAYTGEVSAAMLKEFGVRYAIVGHSERRQYHGESDAVVAAKTARALASGITPIVCVGETLAEREAGKTEETVKRQLAAVIHVNGHCISEIVVAYEPVWAIGTGKTATPEQAQQVHAVLRAQLHAATDRSALMRILYGGSMNAANAAQLLGQPDIDGGLIGGAALKAPDFLAIVAAAA</sequence>